<name>A0A0A2C654_PROMR</name>
<evidence type="ECO:0000256" key="1">
    <source>
        <dbReference type="SAM" id="MobiDB-lite"/>
    </source>
</evidence>
<accession>A0A0A2C654</accession>
<reference evidence="3" key="1">
    <citation type="journal article" date="2014" name="Sci. Data">
        <title>Genomes of diverse isolates of the marine cyanobacterium Prochlorococcus.</title>
        <authorList>
            <person name="Biller S."/>
            <person name="Berube P."/>
            <person name="Thompson J."/>
            <person name="Kelly L."/>
            <person name="Roggensack S."/>
            <person name="Awad L."/>
            <person name="Roache-Johnson K."/>
            <person name="Ding H."/>
            <person name="Giovannoni S.J."/>
            <person name="Moore L.R."/>
            <person name="Chisholm S.W."/>
        </authorList>
    </citation>
    <scope>NUCLEOTIDE SEQUENCE [LARGE SCALE GENOMIC DNA]</scope>
    <source>
        <strain evidence="3">PAC1</strain>
    </source>
</reference>
<proteinExistence type="predicted"/>
<dbReference type="Proteomes" id="UP000030392">
    <property type="component" value="Unassembled WGS sequence"/>
</dbReference>
<organism evidence="2 3">
    <name type="scientific">Prochlorococcus marinus str. PAC1</name>
    <dbReference type="NCBI Taxonomy" id="59924"/>
    <lineage>
        <taxon>Bacteria</taxon>
        <taxon>Bacillati</taxon>
        <taxon>Cyanobacteriota</taxon>
        <taxon>Cyanophyceae</taxon>
        <taxon>Synechococcales</taxon>
        <taxon>Prochlorococcaceae</taxon>
        <taxon>Prochlorococcus</taxon>
    </lineage>
</organism>
<evidence type="ECO:0000313" key="2">
    <source>
        <dbReference type="EMBL" id="KGG20380.1"/>
    </source>
</evidence>
<dbReference type="AlphaFoldDB" id="A0A0A2C654"/>
<sequence length="86" mass="9652">MRIRVNQFNAKADGLEVGKQTLSYCLRGISMTRKRDKVWTAIIASRQWFSKLFTSEADALVDDFGNNPPPQIGTQSYSGDTHDKGD</sequence>
<feature type="region of interest" description="Disordered" evidence="1">
    <location>
        <begin position="60"/>
        <end position="86"/>
    </location>
</feature>
<evidence type="ECO:0000313" key="3">
    <source>
        <dbReference type="Proteomes" id="UP000030392"/>
    </source>
</evidence>
<gene>
    <name evidence="2" type="ORF">EV03_1342</name>
</gene>
<protein>
    <submittedName>
        <fullName evidence="2">Uncharacterized protein</fullName>
    </submittedName>
</protein>
<dbReference type="EMBL" id="JNAX01000012">
    <property type="protein sequence ID" value="KGG20380.1"/>
    <property type="molecule type" value="Genomic_DNA"/>
</dbReference>
<comment type="caution">
    <text evidence="2">The sequence shown here is derived from an EMBL/GenBank/DDBJ whole genome shotgun (WGS) entry which is preliminary data.</text>
</comment>
<dbReference type="RefSeq" id="WP_036906325.1">
    <property type="nucleotide sequence ID" value="NZ_CP138967.1"/>
</dbReference>